<reference evidence="1" key="1">
    <citation type="submission" date="2020-08" db="EMBL/GenBank/DDBJ databases">
        <title>Multicomponent nature underlies the extraordinary mechanical properties of spider dragline silk.</title>
        <authorList>
            <person name="Kono N."/>
            <person name="Nakamura H."/>
            <person name="Mori M."/>
            <person name="Yoshida Y."/>
            <person name="Ohtoshi R."/>
            <person name="Malay A.D."/>
            <person name="Moran D.A.P."/>
            <person name="Tomita M."/>
            <person name="Numata K."/>
            <person name="Arakawa K."/>
        </authorList>
    </citation>
    <scope>NUCLEOTIDE SEQUENCE</scope>
</reference>
<organism evidence="1 2">
    <name type="scientific">Nephila pilipes</name>
    <name type="common">Giant wood spider</name>
    <name type="synonym">Nephila maculata</name>
    <dbReference type="NCBI Taxonomy" id="299642"/>
    <lineage>
        <taxon>Eukaryota</taxon>
        <taxon>Metazoa</taxon>
        <taxon>Ecdysozoa</taxon>
        <taxon>Arthropoda</taxon>
        <taxon>Chelicerata</taxon>
        <taxon>Arachnida</taxon>
        <taxon>Araneae</taxon>
        <taxon>Araneomorphae</taxon>
        <taxon>Entelegynae</taxon>
        <taxon>Araneoidea</taxon>
        <taxon>Nephilidae</taxon>
        <taxon>Nephila</taxon>
    </lineage>
</organism>
<dbReference type="AlphaFoldDB" id="A0A8X6QYS9"/>
<dbReference type="Proteomes" id="UP000887013">
    <property type="component" value="Unassembled WGS sequence"/>
</dbReference>
<feature type="non-terminal residue" evidence="1">
    <location>
        <position position="57"/>
    </location>
</feature>
<evidence type="ECO:0000313" key="1">
    <source>
        <dbReference type="EMBL" id="GFU43963.1"/>
    </source>
</evidence>
<name>A0A8X6QYS9_NEPPI</name>
<accession>A0A8X6QYS9</accession>
<gene>
    <name evidence="1" type="ORF">NPIL_282901</name>
</gene>
<comment type="caution">
    <text evidence="1">The sequence shown here is derived from an EMBL/GenBank/DDBJ whole genome shotgun (WGS) entry which is preliminary data.</text>
</comment>
<dbReference type="EMBL" id="BMAW01036427">
    <property type="protein sequence ID" value="GFU43963.1"/>
    <property type="molecule type" value="Genomic_DNA"/>
</dbReference>
<sequence>MRVLLQLSRDEPENYSLTSPFLEKDFYMDDVLIGADSLSVAIELQSELIKALSGGGM</sequence>
<proteinExistence type="predicted"/>
<evidence type="ECO:0000313" key="2">
    <source>
        <dbReference type="Proteomes" id="UP000887013"/>
    </source>
</evidence>
<protein>
    <submittedName>
        <fullName evidence="1">Uncharacterized protein</fullName>
    </submittedName>
</protein>
<keyword evidence="2" id="KW-1185">Reference proteome</keyword>
<dbReference type="OrthoDB" id="6435060at2759"/>